<feature type="transmembrane region" description="Helical" evidence="5">
    <location>
        <begin position="283"/>
        <end position="308"/>
    </location>
</feature>
<evidence type="ECO:0000256" key="1">
    <source>
        <dbReference type="ARBA" id="ARBA00004141"/>
    </source>
</evidence>
<evidence type="ECO:0000256" key="3">
    <source>
        <dbReference type="ARBA" id="ARBA00022989"/>
    </source>
</evidence>
<evidence type="ECO:0000256" key="4">
    <source>
        <dbReference type="ARBA" id="ARBA00023136"/>
    </source>
</evidence>
<evidence type="ECO:0000313" key="7">
    <source>
        <dbReference type="EMBL" id="MQA21633.1"/>
    </source>
</evidence>
<feature type="domain" description="ABC-2 type transporter transmembrane" evidence="6">
    <location>
        <begin position="16"/>
        <end position="387"/>
    </location>
</feature>
<dbReference type="PANTHER" id="PTHR43471:SF3">
    <property type="entry name" value="ABC TRANSPORTER PERMEASE PROTEIN NATB"/>
    <property type="match status" value="1"/>
</dbReference>
<keyword evidence="3 5" id="KW-1133">Transmembrane helix</keyword>
<comment type="caution">
    <text evidence="7">The sequence shown here is derived from an EMBL/GenBank/DDBJ whole genome shotgun (WGS) entry which is preliminary data.</text>
</comment>
<evidence type="ECO:0000313" key="8">
    <source>
        <dbReference type="Proteomes" id="UP000444318"/>
    </source>
</evidence>
<dbReference type="InterPro" id="IPR013525">
    <property type="entry name" value="ABC2_TM"/>
</dbReference>
<organism evidence="7 8">
    <name type="scientific">Rugamonas rivuli</name>
    <dbReference type="NCBI Taxonomy" id="2743358"/>
    <lineage>
        <taxon>Bacteria</taxon>
        <taxon>Pseudomonadati</taxon>
        <taxon>Pseudomonadota</taxon>
        <taxon>Betaproteobacteria</taxon>
        <taxon>Burkholderiales</taxon>
        <taxon>Oxalobacteraceae</taxon>
        <taxon>Telluria group</taxon>
        <taxon>Rugamonas</taxon>
    </lineage>
</organism>
<reference evidence="7 8" key="1">
    <citation type="submission" date="2019-10" db="EMBL/GenBank/DDBJ databases">
        <title>Two novel species isolated from a subtropical stream in China.</title>
        <authorList>
            <person name="Lu H."/>
        </authorList>
    </citation>
    <scope>NUCLEOTIDE SEQUENCE [LARGE SCALE GENOMIC DNA]</scope>
    <source>
        <strain evidence="7 8">FT103W</strain>
    </source>
</reference>
<feature type="transmembrane region" description="Helical" evidence="5">
    <location>
        <begin position="368"/>
        <end position="390"/>
    </location>
</feature>
<evidence type="ECO:0000256" key="2">
    <source>
        <dbReference type="ARBA" id="ARBA00022692"/>
    </source>
</evidence>
<protein>
    <submittedName>
        <fullName evidence="7">ABC transporter permease subunit</fullName>
    </submittedName>
</protein>
<accession>A0A843SHH2</accession>
<dbReference type="GO" id="GO:0016020">
    <property type="term" value="C:membrane"/>
    <property type="evidence" value="ECO:0007669"/>
    <property type="project" value="UniProtKB-SubCell"/>
</dbReference>
<feature type="transmembrane region" description="Helical" evidence="5">
    <location>
        <begin position="320"/>
        <end position="337"/>
    </location>
</feature>
<evidence type="ECO:0000256" key="5">
    <source>
        <dbReference type="SAM" id="Phobius"/>
    </source>
</evidence>
<comment type="subcellular location">
    <subcellularLocation>
        <location evidence="1">Membrane</location>
        <topology evidence="1">Multi-pass membrane protein</topology>
    </subcellularLocation>
</comment>
<dbReference type="GO" id="GO:0140359">
    <property type="term" value="F:ABC-type transporter activity"/>
    <property type="evidence" value="ECO:0007669"/>
    <property type="project" value="InterPro"/>
</dbReference>
<evidence type="ECO:0000259" key="6">
    <source>
        <dbReference type="Pfam" id="PF12698"/>
    </source>
</evidence>
<proteinExistence type="predicted"/>
<feature type="transmembrane region" description="Helical" evidence="5">
    <location>
        <begin position="233"/>
        <end position="263"/>
    </location>
</feature>
<keyword evidence="4 5" id="KW-0472">Membrane</keyword>
<dbReference type="Proteomes" id="UP000444318">
    <property type="component" value="Unassembled WGS sequence"/>
</dbReference>
<keyword evidence="2 5" id="KW-0812">Transmembrane</keyword>
<dbReference type="RefSeq" id="WP_152807179.1">
    <property type="nucleotide sequence ID" value="NZ_WHUF01000005.1"/>
</dbReference>
<sequence length="399" mass="42831">MWNVFYKELLEVLRDKRTLMFMLLMPAVIFPALTFGYIKLASDKAQQEGTRELRYALVASDGAPLLRAVLEASPLLKPVPAATEEAAVAGIRAKQIDFALIYGAGGERAILAGQQPQLSLRYDTAIVFDSVGKRIKPLLSATYTDKLRSERLAVLGVAQGASASLSEPFTLQVSSTASDRQEQGEKIGAMIPYLLFTMGLFASIAVAIDMGAGEKERGTMESLLLLPLSRASLVVPKFLVILCAAAISGGIGITSMGICASYVLGNAGGELNAITRYIQLPELLMLGLLILPAYAMVSALLLSISFYARSHKEAASYSQQTMIMVFLPIMASMLPGMKLGDGWSLVPIINTSLAIKEVVKGTITVADYASVFASTLAVAGLLLALSVYWCKREEVLFRS</sequence>
<gene>
    <name evidence="7" type="ORF">GEV01_19120</name>
</gene>
<dbReference type="Pfam" id="PF12698">
    <property type="entry name" value="ABC2_membrane_3"/>
    <property type="match status" value="1"/>
</dbReference>
<dbReference type="EMBL" id="WHUF01000005">
    <property type="protein sequence ID" value="MQA21633.1"/>
    <property type="molecule type" value="Genomic_DNA"/>
</dbReference>
<feature type="transmembrane region" description="Helical" evidence="5">
    <location>
        <begin position="20"/>
        <end position="38"/>
    </location>
</feature>
<dbReference type="AlphaFoldDB" id="A0A843SHH2"/>
<dbReference type="PANTHER" id="PTHR43471">
    <property type="entry name" value="ABC TRANSPORTER PERMEASE"/>
    <property type="match status" value="1"/>
</dbReference>
<keyword evidence="8" id="KW-1185">Reference proteome</keyword>
<feature type="transmembrane region" description="Helical" evidence="5">
    <location>
        <begin position="191"/>
        <end position="212"/>
    </location>
</feature>
<name>A0A843SHH2_9BURK</name>